<reference evidence="1 2" key="1">
    <citation type="submission" date="2023-01" db="EMBL/GenBank/DDBJ databases">
        <title>Analysis of 21 Apiospora genomes using comparative genomics revels a genus with tremendous synthesis potential of carbohydrate active enzymes and secondary metabolites.</title>
        <authorList>
            <person name="Sorensen T."/>
        </authorList>
    </citation>
    <scope>NUCLEOTIDE SEQUENCE [LARGE SCALE GENOMIC DNA]</scope>
    <source>
        <strain evidence="1 2">CBS 33761</strain>
    </source>
</reference>
<dbReference type="Proteomes" id="UP001444661">
    <property type="component" value="Unassembled WGS sequence"/>
</dbReference>
<evidence type="ECO:0000313" key="2">
    <source>
        <dbReference type="Proteomes" id="UP001444661"/>
    </source>
</evidence>
<accession>A0ABR1SJ10</accession>
<name>A0ABR1SJ10_9PEZI</name>
<keyword evidence="2" id="KW-1185">Reference proteome</keyword>
<comment type="caution">
    <text evidence="1">The sequence shown here is derived from an EMBL/GenBank/DDBJ whole genome shotgun (WGS) entry which is preliminary data.</text>
</comment>
<sequence length="203" mass="22568">MPQRQRAWFAGAYSLYLNVSDDNACYPCIHTWAYTHKPSAHVKPTFGCCFMGAKASACASDDPDYGCLGKGKTCESAPGLLRGDSILFSTMFMQVSKDFFAQNDDGVFEVLPAIRLEVVKILVALARAFVRLVETHKAEFRIDGNPKDNVEAMGSYRSTILARETTMKASFKPLTYNATVEEKSAFDKACTLRLQHYDRGYTA</sequence>
<gene>
    <name evidence="1" type="ORF">PG993_009142</name>
</gene>
<dbReference type="EMBL" id="JAQQWK010000009">
    <property type="protein sequence ID" value="KAK8034147.1"/>
    <property type="molecule type" value="Genomic_DNA"/>
</dbReference>
<organism evidence="1 2">
    <name type="scientific">Apiospora rasikravindrae</name>
    <dbReference type="NCBI Taxonomy" id="990691"/>
    <lineage>
        <taxon>Eukaryota</taxon>
        <taxon>Fungi</taxon>
        <taxon>Dikarya</taxon>
        <taxon>Ascomycota</taxon>
        <taxon>Pezizomycotina</taxon>
        <taxon>Sordariomycetes</taxon>
        <taxon>Xylariomycetidae</taxon>
        <taxon>Amphisphaeriales</taxon>
        <taxon>Apiosporaceae</taxon>
        <taxon>Apiospora</taxon>
    </lineage>
</organism>
<protein>
    <submittedName>
        <fullName evidence="1">Uncharacterized protein</fullName>
    </submittedName>
</protein>
<evidence type="ECO:0000313" key="1">
    <source>
        <dbReference type="EMBL" id="KAK8034147.1"/>
    </source>
</evidence>
<proteinExistence type="predicted"/>